<dbReference type="GO" id="GO:0004126">
    <property type="term" value="F:cytidine deaminase activity"/>
    <property type="evidence" value="ECO:0007669"/>
    <property type="project" value="TreeGrafter"/>
</dbReference>
<evidence type="ECO:0000313" key="12">
    <source>
        <dbReference type="Proteomes" id="UP000694381"/>
    </source>
</evidence>
<evidence type="ECO:0000256" key="7">
    <source>
        <dbReference type="ARBA" id="ARBA00022833"/>
    </source>
</evidence>
<feature type="domain" description="CMP/dCMP-type deaminase" evidence="10">
    <location>
        <begin position="31"/>
        <end position="140"/>
    </location>
</feature>
<comment type="cofactor">
    <cofactor evidence="1">
        <name>Zn(2+)</name>
        <dbReference type="ChEBI" id="CHEBI:29105"/>
    </cofactor>
</comment>
<reference evidence="11" key="2">
    <citation type="submission" date="2025-09" db="UniProtKB">
        <authorList>
            <consortium name="Ensembl"/>
        </authorList>
    </citation>
    <scope>IDENTIFICATION</scope>
</reference>
<organism evidence="11 12">
    <name type="scientific">Nannospalax galili</name>
    <name type="common">Northern Israeli blind subterranean mole rat</name>
    <name type="synonym">Spalax galili</name>
    <dbReference type="NCBI Taxonomy" id="1026970"/>
    <lineage>
        <taxon>Eukaryota</taxon>
        <taxon>Metazoa</taxon>
        <taxon>Chordata</taxon>
        <taxon>Craniata</taxon>
        <taxon>Vertebrata</taxon>
        <taxon>Euteleostomi</taxon>
        <taxon>Mammalia</taxon>
        <taxon>Eutheria</taxon>
        <taxon>Euarchontoglires</taxon>
        <taxon>Glires</taxon>
        <taxon>Rodentia</taxon>
        <taxon>Myomorpha</taxon>
        <taxon>Muroidea</taxon>
        <taxon>Spalacidae</taxon>
        <taxon>Spalacinae</taxon>
        <taxon>Nannospalax</taxon>
    </lineage>
</organism>
<dbReference type="AlphaFoldDB" id="A0A8C6RHJ0"/>
<comment type="subcellular location">
    <subcellularLocation>
        <location evidence="2">Cytoplasm</location>
    </subcellularLocation>
</comment>
<dbReference type="PANTHER" id="PTHR13857:SF43">
    <property type="entry name" value="DNA DC-DU-EDITING ENZYME APOBEC-3H"/>
    <property type="match status" value="1"/>
</dbReference>
<dbReference type="PANTHER" id="PTHR13857">
    <property type="entry name" value="MRNA EDITING ENZYME"/>
    <property type="match status" value="1"/>
</dbReference>
<proteinExistence type="inferred from homology"/>
<comment type="similarity">
    <text evidence="3">Belongs to the cytidine and deoxycytidylate deaminase family.</text>
</comment>
<dbReference type="CDD" id="cd01283">
    <property type="entry name" value="cytidine_deaminase"/>
    <property type="match status" value="2"/>
</dbReference>
<feature type="domain" description="CMP/dCMP-type deaminase" evidence="10">
    <location>
        <begin position="196"/>
        <end position="315"/>
    </location>
</feature>
<dbReference type="EC" id="3.5.4.38" evidence="8"/>
<evidence type="ECO:0000256" key="4">
    <source>
        <dbReference type="ARBA" id="ARBA00022490"/>
    </source>
</evidence>
<keyword evidence="12" id="KW-1185">Reference proteome</keyword>
<dbReference type="GO" id="GO:0016554">
    <property type="term" value="P:cytidine to uridine editing"/>
    <property type="evidence" value="ECO:0007669"/>
    <property type="project" value="TreeGrafter"/>
</dbReference>
<evidence type="ECO:0000256" key="8">
    <source>
        <dbReference type="ARBA" id="ARBA00029489"/>
    </source>
</evidence>
<dbReference type="GO" id="GO:0005634">
    <property type="term" value="C:nucleus"/>
    <property type="evidence" value="ECO:0007669"/>
    <property type="project" value="TreeGrafter"/>
</dbReference>
<name>A0A8C6RHJ0_NANGA</name>
<dbReference type="PROSITE" id="PS51747">
    <property type="entry name" value="CYT_DCMP_DEAMINASES_2"/>
    <property type="match status" value="2"/>
</dbReference>
<dbReference type="InterPro" id="IPR050610">
    <property type="entry name" value="APOBEC_Cyt_Deaminase"/>
</dbReference>
<dbReference type="Pfam" id="PF18782">
    <property type="entry name" value="NAD2"/>
    <property type="match status" value="1"/>
</dbReference>
<evidence type="ECO:0000256" key="6">
    <source>
        <dbReference type="ARBA" id="ARBA00022801"/>
    </source>
</evidence>
<dbReference type="GO" id="GO:0003723">
    <property type="term" value="F:RNA binding"/>
    <property type="evidence" value="ECO:0007669"/>
    <property type="project" value="TreeGrafter"/>
</dbReference>
<evidence type="ECO:0000256" key="3">
    <source>
        <dbReference type="ARBA" id="ARBA00006576"/>
    </source>
</evidence>
<evidence type="ECO:0000313" key="11">
    <source>
        <dbReference type="Ensembl" id="ENSNGAP00000019080.1"/>
    </source>
</evidence>
<dbReference type="GO" id="GO:0045869">
    <property type="term" value="P:negative regulation of single stranded viral RNA replication via double stranded DNA intermediate"/>
    <property type="evidence" value="ECO:0007669"/>
    <property type="project" value="TreeGrafter"/>
</dbReference>
<evidence type="ECO:0000259" key="10">
    <source>
        <dbReference type="PROSITE" id="PS51747"/>
    </source>
</evidence>
<dbReference type="SUPFAM" id="SSF53927">
    <property type="entry name" value="Cytidine deaminase-like"/>
    <property type="match status" value="2"/>
</dbReference>
<dbReference type="Ensembl" id="ENSNGAT00000024738.1">
    <property type="protein sequence ID" value="ENSNGAP00000019080.1"/>
    <property type="gene ID" value="ENSNGAG00000018998.1"/>
</dbReference>
<dbReference type="PROSITE" id="PS00903">
    <property type="entry name" value="CYT_DCMP_DEAMINASES_1"/>
    <property type="match status" value="2"/>
</dbReference>
<evidence type="ECO:0000256" key="1">
    <source>
        <dbReference type="ARBA" id="ARBA00001947"/>
    </source>
</evidence>
<dbReference type="GO" id="GO:0051607">
    <property type="term" value="P:defense response to virus"/>
    <property type="evidence" value="ECO:0007669"/>
    <property type="project" value="TreeGrafter"/>
</dbReference>
<sequence>FCFLFCAHRPMQTLYQRTFYFHFKNLRFANGRNNTFLCYEVRRMECGLPVRLYRGVFKQVTPNLHAEECFLYWFHSIVLEVLSPREEYKIIWYLSWSPCFHCADQVAKFLATHCNVSLLIFSARLYCFWDEWVQENLRRLSQEGAQMAAMSFQEFRECLEKFVDNDGQPFRPWKKLYRNYRFQNAMLQKILRSTSLSENIFRFQFNNQQRIKKPHRSRRTYLCYQLQWFDGREPLRGYLQNKRAKHAEILLIDMMRSMELGQVQITCYITWSPCPTCAQELAAFKQDHPDLVLRIYASRLYFHWKRKFQKGLYNLWRAGVHVDVMGLSEFTDCWTNFVNQQKPFKAWDRLEGNSRSIGRRLSRIRESWGLQDVINSFGNLQLTPPLP</sequence>
<gene>
    <name evidence="11" type="primary">LOC103748572</name>
</gene>
<dbReference type="GO" id="GO:0008270">
    <property type="term" value="F:zinc ion binding"/>
    <property type="evidence" value="ECO:0007669"/>
    <property type="project" value="InterPro"/>
</dbReference>
<dbReference type="Gene3D" id="3.40.140.10">
    <property type="entry name" value="Cytidine Deaminase, domain 2"/>
    <property type="match status" value="2"/>
</dbReference>
<accession>A0A8C6RHJ0</accession>
<protein>
    <recommendedName>
        <fullName evidence="8">single-stranded DNA cytosine deaminase</fullName>
        <ecNumber evidence="8">3.5.4.38</ecNumber>
    </recommendedName>
</protein>
<comment type="catalytic activity">
    <reaction evidence="9">
        <text>a 2'-deoxycytidine in single-stranded DNA + H2O + H(+) = a 2'-deoxyuridine in single-stranded DNA + NH4(+)</text>
        <dbReference type="Rhea" id="RHEA:50948"/>
        <dbReference type="Rhea" id="RHEA-COMP:12846"/>
        <dbReference type="Rhea" id="RHEA-COMP:12847"/>
        <dbReference type="ChEBI" id="CHEBI:15377"/>
        <dbReference type="ChEBI" id="CHEBI:15378"/>
        <dbReference type="ChEBI" id="CHEBI:28938"/>
        <dbReference type="ChEBI" id="CHEBI:85452"/>
        <dbReference type="ChEBI" id="CHEBI:133902"/>
        <dbReference type="EC" id="3.5.4.38"/>
    </reaction>
</comment>
<dbReference type="GO" id="GO:0000932">
    <property type="term" value="C:P-body"/>
    <property type="evidence" value="ECO:0007669"/>
    <property type="project" value="TreeGrafter"/>
</dbReference>
<dbReference type="InterPro" id="IPR016192">
    <property type="entry name" value="APOBEC/CMP_deaminase_Zn-bd"/>
</dbReference>
<dbReference type="GO" id="GO:0070383">
    <property type="term" value="P:DNA cytosine deamination"/>
    <property type="evidence" value="ECO:0007669"/>
    <property type="project" value="TreeGrafter"/>
</dbReference>
<reference evidence="11" key="1">
    <citation type="submission" date="2025-08" db="UniProtKB">
        <authorList>
            <consortium name="Ensembl"/>
        </authorList>
    </citation>
    <scope>IDENTIFICATION</scope>
</reference>
<keyword evidence="6" id="KW-0378">Hydrolase</keyword>
<evidence type="ECO:0000256" key="9">
    <source>
        <dbReference type="ARBA" id="ARBA00049114"/>
    </source>
</evidence>
<dbReference type="Proteomes" id="UP000694381">
    <property type="component" value="Unassembled WGS sequence"/>
</dbReference>
<dbReference type="Pfam" id="PF18772">
    <property type="entry name" value="APOBEC2"/>
    <property type="match status" value="1"/>
</dbReference>
<dbReference type="GeneTree" id="ENSGT00940000162772"/>
<dbReference type="InterPro" id="IPR002125">
    <property type="entry name" value="CMP_dCMP_dom"/>
</dbReference>
<evidence type="ECO:0000256" key="5">
    <source>
        <dbReference type="ARBA" id="ARBA00022723"/>
    </source>
</evidence>
<dbReference type="InterPro" id="IPR016193">
    <property type="entry name" value="Cytidine_deaminase-like"/>
</dbReference>
<keyword evidence="5" id="KW-0479">Metal-binding</keyword>
<keyword evidence="4" id="KW-0963">Cytoplasm</keyword>
<evidence type="ECO:0000256" key="2">
    <source>
        <dbReference type="ARBA" id="ARBA00004496"/>
    </source>
</evidence>
<keyword evidence="7" id="KW-0862">Zinc</keyword>